<comment type="caution">
    <text evidence="5">The sequence shown here is derived from an EMBL/GenBank/DDBJ whole genome shotgun (WGS) entry which is preliminary data.</text>
</comment>
<dbReference type="InterPro" id="IPR032259">
    <property type="entry name" value="HIBYL-CoA-H"/>
</dbReference>
<keyword evidence="3 5" id="KW-0378">Hydrolase</keyword>
<dbReference type="EC" id="3.1.2.4" evidence="2"/>
<name>A0ABU2J6F7_9ACTN</name>
<dbReference type="Proteomes" id="UP001183176">
    <property type="component" value="Unassembled WGS sequence"/>
</dbReference>
<dbReference type="InterPro" id="IPR029045">
    <property type="entry name" value="ClpP/crotonase-like_dom_sf"/>
</dbReference>
<dbReference type="EMBL" id="JAVREH010000004">
    <property type="protein sequence ID" value="MDT0260579.1"/>
    <property type="molecule type" value="Genomic_DNA"/>
</dbReference>
<reference evidence="6" key="1">
    <citation type="submission" date="2023-07" db="EMBL/GenBank/DDBJ databases">
        <title>30 novel species of actinomycetes from the DSMZ collection.</title>
        <authorList>
            <person name="Nouioui I."/>
        </authorList>
    </citation>
    <scope>NUCLEOTIDE SEQUENCE [LARGE SCALE GENOMIC DNA]</scope>
    <source>
        <strain evidence="6">DSM 44399</strain>
    </source>
</reference>
<comment type="catalytic activity">
    <reaction evidence="1">
        <text>3-hydroxy-2-methylpropanoyl-CoA + H2O = 3-hydroxy-2-methylpropanoate + CoA + H(+)</text>
        <dbReference type="Rhea" id="RHEA:20888"/>
        <dbReference type="ChEBI" id="CHEBI:11805"/>
        <dbReference type="ChEBI" id="CHEBI:15377"/>
        <dbReference type="ChEBI" id="CHEBI:15378"/>
        <dbReference type="ChEBI" id="CHEBI:57287"/>
        <dbReference type="ChEBI" id="CHEBI:57340"/>
        <dbReference type="EC" id="3.1.2.4"/>
    </reaction>
</comment>
<dbReference type="GO" id="GO:0016787">
    <property type="term" value="F:hydrolase activity"/>
    <property type="evidence" value="ECO:0007669"/>
    <property type="project" value="UniProtKB-KW"/>
</dbReference>
<feature type="domain" description="Enoyl-CoA hydratase/isomerase" evidence="4">
    <location>
        <begin position="19"/>
        <end position="337"/>
    </location>
</feature>
<dbReference type="PANTHER" id="PTHR43176">
    <property type="entry name" value="3-HYDROXYISOBUTYRYL-COA HYDROLASE-RELATED"/>
    <property type="match status" value="1"/>
</dbReference>
<keyword evidence="6" id="KW-1185">Reference proteome</keyword>
<evidence type="ECO:0000313" key="6">
    <source>
        <dbReference type="Proteomes" id="UP001183176"/>
    </source>
</evidence>
<dbReference type="SUPFAM" id="SSF52096">
    <property type="entry name" value="ClpP/crotonase"/>
    <property type="match status" value="1"/>
</dbReference>
<evidence type="ECO:0000259" key="4">
    <source>
        <dbReference type="Pfam" id="PF16113"/>
    </source>
</evidence>
<evidence type="ECO:0000256" key="3">
    <source>
        <dbReference type="ARBA" id="ARBA00022801"/>
    </source>
</evidence>
<dbReference type="CDD" id="cd06558">
    <property type="entry name" value="crotonase-like"/>
    <property type="match status" value="1"/>
</dbReference>
<accession>A0ABU2J6F7</accession>
<dbReference type="Gene3D" id="3.90.226.10">
    <property type="entry name" value="2-enoyl-CoA Hydratase, Chain A, domain 1"/>
    <property type="match status" value="1"/>
</dbReference>
<evidence type="ECO:0000256" key="2">
    <source>
        <dbReference type="ARBA" id="ARBA00011915"/>
    </source>
</evidence>
<dbReference type="Pfam" id="PF16113">
    <property type="entry name" value="ECH_2"/>
    <property type="match status" value="1"/>
</dbReference>
<protein>
    <recommendedName>
        <fullName evidence="2">3-hydroxyisobutyryl-CoA hydrolase</fullName>
        <ecNumber evidence="2">3.1.2.4</ecNumber>
    </recommendedName>
</protein>
<dbReference type="InterPro" id="IPR045004">
    <property type="entry name" value="ECH_dom"/>
</dbReference>
<dbReference type="NCBIfam" id="NF004127">
    <property type="entry name" value="PRK05617.1"/>
    <property type="match status" value="1"/>
</dbReference>
<evidence type="ECO:0000313" key="5">
    <source>
        <dbReference type="EMBL" id="MDT0260579.1"/>
    </source>
</evidence>
<dbReference type="RefSeq" id="WP_311421737.1">
    <property type="nucleotide sequence ID" value="NZ_JAVREH010000004.1"/>
</dbReference>
<gene>
    <name evidence="5" type="ORF">RM423_04150</name>
</gene>
<organism evidence="5 6">
    <name type="scientific">Jatrophihabitans lederbergiae</name>
    <dbReference type="NCBI Taxonomy" id="3075547"/>
    <lineage>
        <taxon>Bacteria</taxon>
        <taxon>Bacillati</taxon>
        <taxon>Actinomycetota</taxon>
        <taxon>Actinomycetes</taxon>
        <taxon>Jatrophihabitantales</taxon>
        <taxon>Jatrophihabitantaceae</taxon>
        <taxon>Jatrophihabitans</taxon>
    </lineage>
</organism>
<proteinExistence type="predicted"/>
<evidence type="ECO:0000256" key="1">
    <source>
        <dbReference type="ARBA" id="ARBA00001709"/>
    </source>
</evidence>
<dbReference type="PANTHER" id="PTHR43176:SF3">
    <property type="entry name" value="3-HYDROXYISOBUTYRYL-COA HYDROLASE, MITOCHONDRIAL"/>
    <property type="match status" value="1"/>
</dbReference>
<sequence length="361" mass="38063">MNPDTAEHWVRVERHADLGRITLTRPAAINALSAGMIAAIDTALAEWSVDPGIALVVIDGEGERGLCAGGDIKAMYDSARGDGTLARSLWQTEYRMNARIDGYPKPVLALMHGLVLGGGVGISAHASLRVVTGNSRIGMPETGIGMVPDIGGTWLLGHAPAELGTHLALTGAMLGPADAIYCGLADVYVHSDQLAALRQAPDSASALALLDHARQQDRSGPVSDWSWVRSCYSADTMPGIMDRLTACGAPQAAAAAAVIATRSPTALVVTLRALRSAAELPSLRHALDQEYRIVCQRLADPDFAEGIRAQVIDKDRRPRWNPATLAGVDPAVVDRHFAVRQNDELGLADSMSSSASTSRSG</sequence>